<dbReference type="Proteomes" id="UP000013523">
    <property type="component" value="Chromosome"/>
</dbReference>
<gene>
    <name evidence="1" type="ORF">Clopa_0953</name>
</gene>
<dbReference type="OrthoDB" id="358393at2"/>
<dbReference type="HOGENOM" id="CLU_1330429_0_0_9"/>
<dbReference type="KEGG" id="cpas:Clopa_0953"/>
<dbReference type="PATRIC" id="fig|86416.3.peg.943"/>
<dbReference type="GO" id="GO:0004848">
    <property type="term" value="F:ureidoglycolate hydrolase activity"/>
    <property type="evidence" value="ECO:0007669"/>
    <property type="project" value="InterPro"/>
</dbReference>
<evidence type="ECO:0000313" key="2">
    <source>
        <dbReference type="Proteomes" id="UP000013523"/>
    </source>
</evidence>
<keyword evidence="2" id="KW-1185">Reference proteome</keyword>
<accession>R4K619</accession>
<proteinExistence type="predicted"/>
<evidence type="ECO:0000313" key="1">
    <source>
        <dbReference type="EMBL" id="AGK95969.1"/>
    </source>
</evidence>
<dbReference type="Gene3D" id="2.60.120.480">
    <property type="entry name" value="Ureidoglycolate hydrolase"/>
    <property type="match status" value="1"/>
</dbReference>
<protein>
    <recommendedName>
        <fullName evidence="3">DUF4867 domain-containing protein</fullName>
    </recommendedName>
</protein>
<evidence type="ECO:0008006" key="3">
    <source>
        <dbReference type="Google" id="ProtNLM"/>
    </source>
</evidence>
<dbReference type="InterPro" id="IPR032358">
    <property type="entry name" value="DUF4867"/>
</dbReference>
<dbReference type="EMBL" id="CP003261">
    <property type="protein sequence ID" value="AGK95969.1"/>
    <property type="molecule type" value="Genomic_DNA"/>
</dbReference>
<reference evidence="1 2" key="1">
    <citation type="submission" date="2012-01" db="EMBL/GenBank/DDBJ databases">
        <title>Complete sequence of chromosome of Clostridium pasteurianum BC1.</title>
        <authorList>
            <consortium name="US DOE Joint Genome Institute"/>
            <person name="Lucas S."/>
            <person name="Han J."/>
            <person name="Lapidus A."/>
            <person name="Cheng J.-F."/>
            <person name="Goodwin L."/>
            <person name="Pitluck S."/>
            <person name="Peters L."/>
            <person name="Mikhailova N."/>
            <person name="Teshima H."/>
            <person name="Detter J.C."/>
            <person name="Han C."/>
            <person name="Tapia R."/>
            <person name="Land M."/>
            <person name="Hauser L."/>
            <person name="Kyrpides N."/>
            <person name="Ivanova N."/>
            <person name="Pagani I."/>
            <person name="Dunn J."/>
            <person name="Taghavi S."/>
            <person name="Francis A."/>
            <person name="van der Lelie D."/>
            <person name="Woyke T."/>
        </authorList>
    </citation>
    <scope>NUCLEOTIDE SEQUENCE [LARGE SCALE GENOMIC DNA]</scope>
    <source>
        <strain evidence="1 2">BC1</strain>
    </source>
</reference>
<dbReference type="eggNOG" id="ENOG502ZCEZ">
    <property type="taxonomic scope" value="Bacteria"/>
</dbReference>
<dbReference type="InterPro" id="IPR024060">
    <property type="entry name" value="Ureidoglycolate_lyase_dom_sf"/>
</dbReference>
<dbReference type="Pfam" id="PF16161">
    <property type="entry name" value="DUF4867"/>
    <property type="match status" value="1"/>
</dbReference>
<name>R4K619_CLOPA</name>
<organism evidence="1 2">
    <name type="scientific">Clostridium pasteurianum BC1</name>
    <dbReference type="NCBI Taxonomy" id="86416"/>
    <lineage>
        <taxon>Bacteria</taxon>
        <taxon>Bacillati</taxon>
        <taxon>Bacillota</taxon>
        <taxon>Clostridia</taxon>
        <taxon>Eubacteriales</taxon>
        <taxon>Clostridiaceae</taxon>
        <taxon>Clostridium</taxon>
    </lineage>
</organism>
<dbReference type="RefSeq" id="WP_015614293.1">
    <property type="nucleotide sequence ID" value="NC_021182.1"/>
</dbReference>
<sequence>MDLKQLIETNNRINIKDIQDKAFTRYGEIIDDYDFNELTKYMEEKTQIPSEGNIYIASVSEMENTKIREELENEFYGEIPIEIGYCNGSNSTLNGLEYHKGSEINVAVTDMVLLLGQLKDVNNNKYDSSKVEAFFVKKSTAIQLYETTLHFGPCKTSKDGFKCIVILIKGTNEPLREATLKHNRDILLFAKNKWLLAHPERKLLIEKGAYAGIIGENIEIRFQND</sequence>
<dbReference type="AlphaFoldDB" id="R4K619"/>
<dbReference type="STRING" id="86416.Clopa_0953"/>